<dbReference type="EMBL" id="PDCW01000002">
    <property type="protein sequence ID" value="PJY76356.1"/>
    <property type="molecule type" value="Genomic_DNA"/>
</dbReference>
<keyword evidence="1" id="KW-0812">Transmembrane</keyword>
<keyword evidence="1" id="KW-1133">Transmembrane helix</keyword>
<accession>A0A2M9VCG8</accession>
<reference evidence="2 3" key="1">
    <citation type="journal article" date="2017" name="MBio">
        <title>Gut Symbiont Bacteroides fragilis Secretes a Eukaryotic-Like Ubiquitin Protein That Mediates Intraspecies Antagonism.</title>
        <authorList>
            <person name="Chatzidaki-Livanis M."/>
            <person name="Coyne M.J."/>
            <person name="Roelofs K.G."/>
            <person name="Gentyala R.R."/>
            <person name="Caldwell J.M."/>
            <person name="Comstock L.E."/>
        </authorList>
    </citation>
    <scope>NUCLEOTIDE SEQUENCE [LARGE SCALE GENOMIC DNA]</scope>
    <source>
        <strain evidence="2 3">12905</strain>
    </source>
</reference>
<protein>
    <submittedName>
        <fullName evidence="2">Uncharacterized protein</fullName>
    </submittedName>
</protein>
<feature type="transmembrane region" description="Helical" evidence="1">
    <location>
        <begin position="45"/>
        <end position="65"/>
    </location>
</feature>
<organism evidence="2 3">
    <name type="scientific">Bacteroides fragilis</name>
    <dbReference type="NCBI Taxonomy" id="817"/>
    <lineage>
        <taxon>Bacteria</taxon>
        <taxon>Pseudomonadati</taxon>
        <taxon>Bacteroidota</taxon>
        <taxon>Bacteroidia</taxon>
        <taxon>Bacteroidales</taxon>
        <taxon>Bacteroidaceae</taxon>
        <taxon>Bacteroides</taxon>
    </lineage>
</organism>
<evidence type="ECO:0000313" key="2">
    <source>
        <dbReference type="EMBL" id="PJY76356.1"/>
    </source>
</evidence>
<sequence>MTPSNIRTTAILTLYIIFPNTVFLNSTLFHIIYFTPPLFQTTNTLIFNDLYFKYFFGIPFAILFVQEITG</sequence>
<keyword evidence="1" id="KW-0472">Membrane</keyword>
<name>A0A2M9VCG8_BACFG</name>
<evidence type="ECO:0000256" key="1">
    <source>
        <dbReference type="SAM" id="Phobius"/>
    </source>
</evidence>
<evidence type="ECO:0000313" key="3">
    <source>
        <dbReference type="Proteomes" id="UP000231846"/>
    </source>
</evidence>
<gene>
    <name evidence="2" type="ORF">CQW34_00478</name>
</gene>
<dbReference type="AlphaFoldDB" id="A0A2M9VCG8"/>
<dbReference type="Proteomes" id="UP000231846">
    <property type="component" value="Unassembled WGS sequence"/>
</dbReference>
<proteinExistence type="predicted"/>
<comment type="caution">
    <text evidence="2">The sequence shown here is derived from an EMBL/GenBank/DDBJ whole genome shotgun (WGS) entry which is preliminary data.</text>
</comment>
<feature type="transmembrane region" description="Helical" evidence="1">
    <location>
        <begin position="12"/>
        <end position="33"/>
    </location>
</feature>